<comment type="caution">
    <text evidence="1">The sequence shown here is derived from an EMBL/GenBank/DDBJ whole genome shotgun (WGS) entry which is preliminary data.</text>
</comment>
<dbReference type="AlphaFoldDB" id="A0A5C6XIJ8"/>
<organism evidence="1 2">
    <name type="scientific">Lujinxingia vulgaris</name>
    <dbReference type="NCBI Taxonomy" id="2600176"/>
    <lineage>
        <taxon>Bacteria</taxon>
        <taxon>Deltaproteobacteria</taxon>
        <taxon>Bradymonadales</taxon>
        <taxon>Lujinxingiaceae</taxon>
        <taxon>Lujinxingia</taxon>
    </lineage>
</organism>
<sequence>MRMIMSELSKKFQLKWTQLRAKTSDNTHEIAIAAAEEELNVWLSLTDGGARRLLVGLDEQEAPPASQLGNDSAVTIQLETFSIKGNNQRVVELRCEQAELEDLFEQFIIHLIGHRRTLPGAAAVDRTIQEFVDLLGMTGGRKHARNLGNVGELYILRWLLDYNPGALEQWTGPAQGRHDFRSGRKALEVKTGLRPHSSVEISSLEQLEPVQKDGDLWLAVVTLEADPEGKITVRKLAQSVLKSLPTGAPAQPEAIEKLKQMAKSGEENSYSLFGLRVYRIDESTPRLRVAAAAEFPASVSKVKYSLNLDHLSDWKLTDDALDNLWKDFR</sequence>
<dbReference type="Proteomes" id="UP000321046">
    <property type="component" value="Unassembled WGS sequence"/>
</dbReference>
<proteinExistence type="predicted"/>
<accession>A0A5C6XIJ8</accession>
<dbReference type="Pfam" id="PF14390">
    <property type="entry name" value="DUF4420"/>
    <property type="match status" value="1"/>
</dbReference>
<dbReference type="OrthoDB" id="5511368at2"/>
<dbReference type="InterPro" id="IPR025534">
    <property type="entry name" value="DUF4420"/>
</dbReference>
<name>A0A5C6XIJ8_9DELT</name>
<evidence type="ECO:0000313" key="2">
    <source>
        <dbReference type="Proteomes" id="UP000321046"/>
    </source>
</evidence>
<protein>
    <submittedName>
        <fullName evidence="1">PD-(D/E)XK motif protein</fullName>
    </submittedName>
</protein>
<gene>
    <name evidence="1" type="ORF">FRC96_07935</name>
</gene>
<dbReference type="EMBL" id="VOSL01000038">
    <property type="protein sequence ID" value="TXD37964.1"/>
    <property type="molecule type" value="Genomic_DNA"/>
</dbReference>
<evidence type="ECO:0000313" key="1">
    <source>
        <dbReference type="EMBL" id="TXD37964.1"/>
    </source>
</evidence>
<reference evidence="1 2" key="1">
    <citation type="submission" date="2019-08" db="EMBL/GenBank/DDBJ databases">
        <title>Bradymonadales sp. TMQ2.</title>
        <authorList>
            <person name="Liang Q."/>
        </authorList>
    </citation>
    <scope>NUCLEOTIDE SEQUENCE [LARGE SCALE GENOMIC DNA]</scope>
    <source>
        <strain evidence="1 2">TMQ2</strain>
    </source>
</reference>